<feature type="compositionally biased region" description="Polar residues" evidence="1">
    <location>
        <begin position="188"/>
        <end position="199"/>
    </location>
</feature>
<dbReference type="AlphaFoldDB" id="A0A835R3W3"/>
<feature type="compositionally biased region" description="Polar residues" evidence="1">
    <location>
        <begin position="444"/>
        <end position="466"/>
    </location>
</feature>
<dbReference type="EMBL" id="JADCNL010000005">
    <property type="protein sequence ID" value="KAG0479463.1"/>
    <property type="molecule type" value="Genomic_DNA"/>
</dbReference>
<proteinExistence type="predicted"/>
<feature type="compositionally biased region" description="Basic and acidic residues" evidence="1">
    <location>
        <begin position="486"/>
        <end position="496"/>
    </location>
</feature>
<dbReference type="PANTHER" id="PTHR33349">
    <property type="entry name" value="EMB|CAB62594.1"/>
    <property type="match status" value="1"/>
</dbReference>
<gene>
    <name evidence="3" type="ORF">HPP92_010321</name>
</gene>
<evidence type="ECO:0000313" key="4">
    <source>
        <dbReference type="Proteomes" id="UP000636800"/>
    </source>
</evidence>
<evidence type="ECO:0000256" key="1">
    <source>
        <dbReference type="SAM" id="MobiDB-lite"/>
    </source>
</evidence>
<feature type="region of interest" description="Disordered" evidence="1">
    <location>
        <begin position="443"/>
        <end position="561"/>
    </location>
</feature>
<feature type="region of interest" description="Disordered" evidence="1">
    <location>
        <begin position="89"/>
        <end position="267"/>
    </location>
</feature>
<dbReference type="Pfam" id="PF07839">
    <property type="entry name" value="CaM_binding"/>
    <property type="match status" value="1"/>
</dbReference>
<feature type="compositionally biased region" description="Polar residues" evidence="1">
    <location>
        <begin position="255"/>
        <end position="264"/>
    </location>
</feature>
<reference evidence="3 4" key="1">
    <citation type="journal article" date="2020" name="Nat. Food">
        <title>A phased Vanilla planifolia genome enables genetic improvement of flavour and production.</title>
        <authorList>
            <person name="Hasing T."/>
            <person name="Tang H."/>
            <person name="Brym M."/>
            <person name="Khazi F."/>
            <person name="Huang T."/>
            <person name="Chambers A.H."/>
        </authorList>
    </citation>
    <scope>NUCLEOTIDE SEQUENCE [LARGE SCALE GENOMIC DNA]</scope>
    <source>
        <tissue evidence="3">Leaf</tissue>
    </source>
</reference>
<evidence type="ECO:0000259" key="2">
    <source>
        <dbReference type="SMART" id="SM01054"/>
    </source>
</evidence>
<comment type="caution">
    <text evidence="3">The sequence shown here is derived from an EMBL/GenBank/DDBJ whole genome shotgun (WGS) entry which is preliminary data.</text>
</comment>
<dbReference type="GO" id="GO:0005516">
    <property type="term" value="F:calmodulin binding"/>
    <property type="evidence" value="ECO:0007669"/>
    <property type="project" value="InterPro"/>
</dbReference>
<protein>
    <recommendedName>
        <fullName evidence="2">Calmodulin-binding domain-containing protein</fullName>
    </recommendedName>
</protein>
<feature type="domain" description="Calmodulin-binding" evidence="2">
    <location>
        <begin position="339"/>
        <end position="437"/>
    </location>
</feature>
<keyword evidence="4" id="KW-1185">Reference proteome</keyword>
<sequence>MTELKTKGSCLLFCLFQRSRVFPSFFSSLPLSLCHTWQLQFRPTRFFLFLLKEFSHLPCRSPCDLYPRPPGTTETEGFQALRKLEMAARKPNSSLRDRGLSPSSSPVHRSLATPPPSSRPSPRTPLSGGTEVTTMAKKSVPNYLKPKASPPPEPPARRTSSISSVTTNSSSKTSSATRPSNKPPSPVPISQTQRAQSLITRPAKPASLTPKSSNFSKQNGDKSASRTTMNTRNSSNAKAKSTELTPIQKREATATLASPSSPKMLSSDHVGFMNVEIPMQEHLPSSPEKVEESEPISGWVVKENDQEEQKGCELVLCGENSKLQVFDEVIKEAAVIEKDPNESRVVVSASLVEQGEKEKAQKVPEIKVERVVVRGMKPEARKLRVSAAAPTVVATTPGNRKDAPRSNDVIEETKSKLMETRKNRVLALVGAFETVISLQEPEGQASQKGCSGPNGQQVQQVEQSRGNQHDQPRGESLNGQQVENSDAFHRMEEGKDNGQSAFVEDDENKPPEEILQHVGGGVEANHDEQSEENGEQVEGGEVVHQDQQTLENGLLEKDNDDGAVIVLKEEETDVAPEIAKPGQEEVEEESEQKRIANLVFDDTNVDLSLARALEEIGEN</sequence>
<feature type="compositionally biased region" description="Polar residues" evidence="1">
    <location>
        <begin position="209"/>
        <end position="218"/>
    </location>
</feature>
<evidence type="ECO:0000313" key="3">
    <source>
        <dbReference type="EMBL" id="KAG0479463.1"/>
    </source>
</evidence>
<dbReference type="Proteomes" id="UP000636800">
    <property type="component" value="Chromosome 5"/>
</dbReference>
<feature type="compositionally biased region" description="Low complexity" evidence="1">
    <location>
        <begin position="539"/>
        <end position="548"/>
    </location>
</feature>
<feature type="compositionally biased region" description="Polar residues" evidence="1">
    <location>
        <begin position="225"/>
        <end position="245"/>
    </location>
</feature>
<feature type="compositionally biased region" description="Low complexity" evidence="1">
    <location>
        <begin position="159"/>
        <end position="180"/>
    </location>
</feature>
<organism evidence="3 4">
    <name type="scientific">Vanilla planifolia</name>
    <name type="common">Vanilla</name>
    <dbReference type="NCBI Taxonomy" id="51239"/>
    <lineage>
        <taxon>Eukaryota</taxon>
        <taxon>Viridiplantae</taxon>
        <taxon>Streptophyta</taxon>
        <taxon>Embryophyta</taxon>
        <taxon>Tracheophyta</taxon>
        <taxon>Spermatophyta</taxon>
        <taxon>Magnoliopsida</taxon>
        <taxon>Liliopsida</taxon>
        <taxon>Asparagales</taxon>
        <taxon>Orchidaceae</taxon>
        <taxon>Vanilloideae</taxon>
        <taxon>Vanilleae</taxon>
        <taxon>Vanilla</taxon>
    </lineage>
</organism>
<accession>A0A835R3W3</accession>
<feature type="compositionally biased region" description="Pro residues" evidence="1">
    <location>
        <begin position="113"/>
        <end position="123"/>
    </location>
</feature>
<feature type="compositionally biased region" description="Low complexity" evidence="1">
    <location>
        <begin position="387"/>
        <end position="397"/>
    </location>
</feature>
<feature type="region of interest" description="Disordered" evidence="1">
    <location>
        <begin position="384"/>
        <end position="415"/>
    </location>
</feature>
<name>A0A835R3W3_VANPL</name>
<dbReference type="SMART" id="SM01054">
    <property type="entry name" value="CaM_binding"/>
    <property type="match status" value="1"/>
</dbReference>
<dbReference type="InterPro" id="IPR012417">
    <property type="entry name" value="CaM-bd_dom_pln"/>
</dbReference>
<dbReference type="PANTHER" id="PTHR33349:SF20">
    <property type="entry name" value="CHROMO DOMAIN CEC-LIKE PROTEIN"/>
    <property type="match status" value="1"/>
</dbReference>